<gene>
    <name evidence="2" type="ORF">HAZT_HAZT008577</name>
</gene>
<reference evidence="2" key="1">
    <citation type="submission" date="2014-08" db="EMBL/GenBank/DDBJ databases">
        <authorList>
            <person name="Murali S."/>
            <person name="Richards S."/>
            <person name="Bandaranaike D."/>
            <person name="Bellair M."/>
            <person name="Blankenburg K."/>
            <person name="Chao H."/>
            <person name="Dinh H."/>
            <person name="Doddapaneni H."/>
            <person name="Dugan-Rocha S."/>
            <person name="Elkadiri S."/>
            <person name="Gnanaolivu R."/>
            <person name="Hughes D."/>
            <person name="Lee S."/>
            <person name="Li M."/>
            <person name="Ming W."/>
            <person name="Munidasa M."/>
            <person name="Muniz J."/>
            <person name="Nguyen L."/>
            <person name="Osuji N."/>
            <person name="Pu L.-L."/>
            <person name="Puazo M."/>
            <person name="Skinner E."/>
            <person name="Qu C."/>
            <person name="Quiroz J."/>
            <person name="Raj R."/>
            <person name="Weissenberger G."/>
            <person name="Xin Y."/>
            <person name="Zou X."/>
            <person name="Han Y."/>
            <person name="Worley K."/>
            <person name="Muzny D."/>
            <person name="Gibbs R."/>
        </authorList>
    </citation>
    <scope>NUCLEOTIDE SEQUENCE</scope>
    <source>
        <strain evidence="2">HAZT.00-mixed</strain>
        <tissue evidence="2">Whole organism</tissue>
    </source>
</reference>
<feature type="transmembrane region" description="Helical" evidence="1">
    <location>
        <begin position="117"/>
        <end position="138"/>
    </location>
</feature>
<feature type="transmembrane region" description="Helical" evidence="1">
    <location>
        <begin position="234"/>
        <end position="257"/>
    </location>
</feature>
<keyword evidence="1" id="KW-1133">Transmembrane helix</keyword>
<dbReference type="AlphaFoldDB" id="A0A6A0GPY1"/>
<name>A0A6A0GPY1_HYAAZ</name>
<reference evidence="2" key="3">
    <citation type="submission" date="2019-06" db="EMBL/GenBank/DDBJ databases">
        <authorList>
            <person name="Poynton C."/>
            <person name="Hasenbein S."/>
            <person name="Benoit J.B."/>
            <person name="Sepulveda M.S."/>
            <person name="Poelchau M.F."/>
            <person name="Murali S.C."/>
            <person name="Chen S."/>
            <person name="Glastad K.M."/>
            <person name="Werren J.H."/>
            <person name="Vineis J.H."/>
            <person name="Bowen J.L."/>
            <person name="Friedrich M."/>
            <person name="Jones J."/>
            <person name="Robertson H.M."/>
            <person name="Feyereisen R."/>
            <person name="Mechler-Hickson A."/>
            <person name="Mathers N."/>
            <person name="Lee C.E."/>
            <person name="Colbourne J.K."/>
            <person name="Biales A."/>
            <person name="Johnston J.S."/>
            <person name="Wellborn G.A."/>
            <person name="Rosendale A.J."/>
            <person name="Cridge A.G."/>
            <person name="Munoz-Torres M.C."/>
            <person name="Bain P.A."/>
            <person name="Manny A.R."/>
            <person name="Major K.M."/>
            <person name="Lambert F.N."/>
            <person name="Vulpe C.D."/>
            <person name="Tuck P."/>
            <person name="Blalock B.J."/>
            <person name="Lin Y.-Y."/>
            <person name="Smith M.E."/>
            <person name="Ochoa-Acuna H."/>
            <person name="Chen M.-J.M."/>
            <person name="Childers C.P."/>
            <person name="Qu J."/>
            <person name="Dugan S."/>
            <person name="Lee S.L."/>
            <person name="Chao H."/>
            <person name="Dinh H."/>
            <person name="Han Y."/>
            <person name="Doddapaneni H."/>
            <person name="Worley K.C."/>
            <person name="Muzny D.M."/>
            <person name="Gibbs R.A."/>
            <person name="Richards S."/>
        </authorList>
    </citation>
    <scope>NUCLEOTIDE SEQUENCE</scope>
    <source>
        <strain evidence="2">HAZT.00-mixed</strain>
        <tissue evidence="2">Whole organism</tissue>
    </source>
</reference>
<evidence type="ECO:0000256" key="1">
    <source>
        <dbReference type="SAM" id="Phobius"/>
    </source>
</evidence>
<comment type="caution">
    <text evidence="2">The sequence shown here is derived from an EMBL/GenBank/DDBJ whole genome shotgun (WGS) entry which is preliminary data.</text>
</comment>
<feature type="transmembrane region" description="Helical" evidence="1">
    <location>
        <begin position="158"/>
        <end position="183"/>
    </location>
</feature>
<evidence type="ECO:0000313" key="2">
    <source>
        <dbReference type="EMBL" id="KAA0184315.1"/>
    </source>
</evidence>
<reference evidence="2" key="2">
    <citation type="journal article" date="2018" name="Environ. Sci. Technol.">
        <title>The Toxicogenome of Hyalella azteca: A Model for Sediment Ecotoxicology and Evolutionary Toxicology.</title>
        <authorList>
            <person name="Poynton H.C."/>
            <person name="Hasenbein S."/>
            <person name="Benoit J.B."/>
            <person name="Sepulveda M.S."/>
            <person name="Poelchau M.F."/>
            <person name="Hughes D.S.T."/>
            <person name="Murali S.C."/>
            <person name="Chen S."/>
            <person name="Glastad K.M."/>
            <person name="Goodisman M.A.D."/>
            <person name="Werren J.H."/>
            <person name="Vineis J.H."/>
            <person name="Bowen J.L."/>
            <person name="Friedrich M."/>
            <person name="Jones J."/>
            <person name="Robertson H.M."/>
            <person name="Feyereisen R."/>
            <person name="Mechler-Hickson A."/>
            <person name="Mathers N."/>
            <person name="Lee C.E."/>
            <person name="Colbourne J.K."/>
            <person name="Biales A."/>
            <person name="Johnston J.S."/>
            <person name="Wellborn G.A."/>
            <person name="Rosendale A.J."/>
            <person name="Cridge A.G."/>
            <person name="Munoz-Torres M.C."/>
            <person name="Bain P.A."/>
            <person name="Manny A.R."/>
            <person name="Major K.M."/>
            <person name="Lambert F.N."/>
            <person name="Vulpe C.D."/>
            <person name="Tuck P."/>
            <person name="Blalock B.J."/>
            <person name="Lin Y.Y."/>
            <person name="Smith M.E."/>
            <person name="Ochoa-Acuna H."/>
            <person name="Chen M.M."/>
            <person name="Childers C.P."/>
            <person name="Qu J."/>
            <person name="Dugan S."/>
            <person name="Lee S.L."/>
            <person name="Chao H."/>
            <person name="Dinh H."/>
            <person name="Han Y."/>
            <person name="Doddapaneni H."/>
            <person name="Worley K.C."/>
            <person name="Muzny D.M."/>
            <person name="Gibbs R.A."/>
            <person name="Richards S."/>
        </authorList>
    </citation>
    <scope>NUCLEOTIDE SEQUENCE</scope>
    <source>
        <strain evidence="2">HAZT.00-mixed</strain>
        <tissue evidence="2">Whole organism</tissue>
    </source>
</reference>
<dbReference type="Proteomes" id="UP000711488">
    <property type="component" value="Unassembled WGS sequence"/>
</dbReference>
<sequence>MNNKNLLHAQIYFLRLIGLSPYERNGRNYQLSQAKLGFSIIFNILLAVMTLTRVSSIGTKKTDNIYDTLKLAWVSARWSMTLAIRWAFLFHAVDIVKFLNILSSIKETCLNINRKTYTLIALLLTVVVHQNYRYYIFHRKETNQNLDGISEQWLGSSFLGRLSVCIISNLFLWPYLTLPLFLYTLMIQATSLLHQALEKLNETSDAKDLSAIMKKVRNYVLKVKRSIELIHKSFMEITLLILAYVQLELVMIVLYAMYDSSSLYAEESFFVLLPTFLELWLFLNCQSGYIYACEDGIHRVKKLIAEVGLKGSEHVQEVWHLRGIQAELERMPRFTIFGLFELGRHCLLSMGSIVLTYVIIAIQFTTSNNPVTCKPFNFTDGSTSA</sequence>
<proteinExistence type="predicted"/>
<feature type="transmembrane region" description="Helical" evidence="1">
    <location>
        <begin position="269"/>
        <end position="292"/>
    </location>
</feature>
<protein>
    <submittedName>
        <fullName evidence="2">Gustatory receptor 74b</fullName>
    </submittedName>
</protein>
<feature type="transmembrane region" description="Helical" evidence="1">
    <location>
        <begin position="76"/>
        <end position="96"/>
    </location>
</feature>
<keyword evidence="1" id="KW-0472">Membrane</keyword>
<dbReference type="EMBL" id="JQDR03017037">
    <property type="protein sequence ID" value="KAA0184315.1"/>
    <property type="molecule type" value="Genomic_DNA"/>
</dbReference>
<accession>A0A6A0GPY1</accession>
<feature type="transmembrane region" description="Helical" evidence="1">
    <location>
        <begin position="36"/>
        <end position="56"/>
    </location>
</feature>
<organism evidence="2">
    <name type="scientific">Hyalella azteca</name>
    <name type="common">Amphipod</name>
    <dbReference type="NCBI Taxonomy" id="294128"/>
    <lineage>
        <taxon>Eukaryota</taxon>
        <taxon>Metazoa</taxon>
        <taxon>Ecdysozoa</taxon>
        <taxon>Arthropoda</taxon>
        <taxon>Crustacea</taxon>
        <taxon>Multicrustacea</taxon>
        <taxon>Malacostraca</taxon>
        <taxon>Eumalacostraca</taxon>
        <taxon>Peracarida</taxon>
        <taxon>Amphipoda</taxon>
        <taxon>Senticaudata</taxon>
        <taxon>Talitrida</taxon>
        <taxon>Talitroidea</taxon>
        <taxon>Hyalellidae</taxon>
        <taxon>Hyalella</taxon>
    </lineage>
</organism>
<keyword evidence="2" id="KW-0675">Receptor</keyword>
<feature type="transmembrane region" description="Helical" evidence="1">
    <location>
        <begin position="346"/>
        <end position="364"/>
    </location>
</feature>
<keyword evidence="1" id="KW-0812">Transmembrane</keyword>